<dbReference type="InterPro" id="IPR036390">
    <property type="entry name" value="WH_DNA-bd_sf"/>
</dbReference>
<comment type="caution">
    <text evidence="1">The sequence shown here is derived from an EMBL/GenBank/DDBJ whole genome shotgun (WGS) entry which is preliminary data.</text>
</comment>
<name>A0A8T9CC82_9HELO</name>
<protein>
    <submittedName>
        <fullName evidence="1">O-methyltransferase aurJ</fullName>
    </submittedName>
</protein>
<dbReference type="InterPro" id="IPR029063">
    <property type="entry name" value="SAM-dependent_MTases_sf"/>
</dbReference>
<dbReference type="EMBL" id="QGMK01000260">
    <property type="protein sequence ID" value="TVY82896.1"/>
    <property type="molecule type" value="Genomic_DNA"/>
</dbReference>
<dbReference type="PANTHER" id="PTHR43712">
    <property type="entry name" value="PUTATIVE (AFU_ORTHOLOGUE AFUA_4G14580)-RELATED"/>
    <property type="match status" value="1"/>
</dbReference>
<dbReference type="InterPro" id="IPR036388">
    <property type="entry name" value="WH-like_DNA-bd_sf"/>
</dbReference>
<sequence length="304" mass="33273">MSSTRIMELASIIHNHTSKVDDYLGSQNLPTPSFDISYPATFSLPPEIQVSRQAVLEASDELTTLMLGPASSIAGQPLNSWTSIQAIQRFGIAKSFPPGTTSTFSAIALACSISESDVRRLLRYAMTCYIFHETSPGIVEHTAASKTLAEIPPFGQLVGFLSGEMWPSASRLVDAMEKWPGSEEPNEAGFALAYRTDLPMFNISDKYATKILRALIPGLKNGARVVVSELCLPKPCTLSPYAERSARSFDLSMKGIQNAKERDADDWEQLFEFADSRFKFQGITKPNGSTLSIVNASWDEKSTA</sequence>
<gene>
    <name evidence="1" type="primary">aurJ_1</name>
    <name evidence="1" type="ORF">LSUE1_G005662</name>
</gene>
<dbReference type="Proteomes" id="UP000469558">
    <property type="component" value="Unassembled WGS sequence"/>
</dbReference>
<dbReference type="SUPFAM" id="SSF46785">
    <property type="entry name" value="Winged helix' DNA-binding domain"/>
    <property type="match status" value="1"/>
</dbReference>
<proteinExistence type="predicted"/>
<accession>A0A8T9CC82</accession>
<organism evidence="1 2">
    <name type="scientific">Lachnellula suecica</name>
    <dbReference type="NCBI Taxonomy" id="602035"/>
    <lineage>
        <taxon>Eukaryota</taxon>
        <taxon>Fungi</taxon>
        <taxon>Dikarya</taxon>
        <taxon>Ascomycota</taxon>
        <taxon>Pezizomycotina</taxon>
        <taxon>Leotiomycetes</taxon>
        <taxon>Helotiales</taxon>
        <taxon>Lachnaceae</taxon>
        <taxon>Lachnellula</taxon>
    </lineage>
</organism>
<dbReference type="PANTHER" id="PTHR43712:SF12">
    <property type="entry name" value="STERIGMATOCYSTIN 8-O-METHYLTRANSFERASE"/>
    <property type="match status" value="1"/>
</dbReference>
<dbReference type="Gene3D" id="3.40.50.150">
    <property type="entry name" value="Vaccinia Virus protein VP39"/>
    <property type="match status" value="1"/>
</dbReference>
<reference evidence="1 2" key="1">
    <citation type="submission" date="2018-05" db="EMBL/GenBank/DDBJ databases">
        <title>Genome sequencing and assembly of the regulated plant pathogen Lachnellula willkommii and related sister species for the development of diagnostic species identification markers.</title>
        <authorList>
            <person name="Giroux E."/>
            <person name="Bilodeau G."/>
        </authorList>
    </citation>
    <scope>NUCLEOTIDE SEQUENCE [LARGE SCALE GENOMIC DNA]</scope>
    <source>
        <strain evidence="1 2">CBS 268.59</strain>
    </source>
</reference>
<dbReference type="OrthoDB" id="1606438at2759"/>
<evidence type="ECO:0000313" key="2">
    <source>
        <dbReference type="Proteomes" id="UP000469558"/>
    </source>
</evidence>
<dbReference type="AlphaFoldDB" id="A0A8T9CC82"/>
<dbReference type="SUPFAM" id="SSF53335">
    <property type="entry name" value="S-adenosyl-L-methionine-dependent methyltransferases"/>
    <property type="match status" value="1"/>
</dbReference>
<dbReference type="Gene3D" id="1.10.10.10">
    <property type="entry name" value="Winged helix-like DNA-binding domain superfamily/Winged helix DNA-binding domain"/>
    <property type="match status" value="1"/>
</dbReference>
<keyword evidence="2" id="KW-1185">Reference proteome</keyword>
<evidence type="ECO:0000313" key="1">
    <source>
        <dbReference type="EMBL" id="TVY82896.1"/>
    </source>
</evidence>